<keyword evidence="1" id="KW-0812">Transmembrane</keyword>
<dbReference type="SUPFAM" id="SSF56935">
    <property type="entry name" value="Porins"/>
    <property type="match status" value="1"/>
</dbReference>
<dbReference type="PROSITE" id="PS52016">
    <property type="entry name" value="TONB_DEPENDENT_REC_3"/>
    <property type="match status" value="1"/>
</dbReference>
<keyword evidence="1" id="KW-0998">Cell outer membrane</keyword>
<dbReference type="AlphaFoldDB" id="A0A174FLY0"/>
<dbReference type="NCBIfam" id="TIGR04056">
    <property type="entry name" value="OMP_RagA_SusC"/>
    <property type="match status" value="1"/>
</dbReference>
<dbReference type="EMBL" id="CZAI01000001">
    <property type="protein sequence ID" value="CUO49836.1"/>
    <property type="molecule type" value="Genomic_DNA"/>
</dbReference>
<organism evidence="2 5">
    <name type="scientific">Bacteroides caccae</name>
    <dbReference type="NCBI Taxonomy" id="47678"/>
    <lineage>
        <taxon>Bacteria</taxon>
        <taxon>Pseudomonadati</taxon>
        <taxon>Bacteroidota</taxon>
        <taxon>Bacteroidia</taxon>
        <taxon>Bacteroidales</taxon>
        <taxon>Bacteroidaceae</taxon>
        <taxon>Bacteroides</taxon>
    </lineage>
</organism>
<evidence type="ECO:0000256" key="1">
    <source>
        <dbReference type="PROSITE-ProRule" id="PRU01360"/>
    </source>
</evidence>
<dbReference type="RefSeq" id="WP_055169495.1">
    <property type="nucleotide sequence ID" value="NZ_CACRTB010000007.1"/>
</dbReference>
<comment type="similarity">
    <text evidence="1">Belongs to the TonB-dependent receptor family.</text>
</comment>
<dbReference type="EMBL" id="VVYF01000018">
    <property type="protein sequence ID" value="KAA5489219.1"/>
    <property type="molecule type" value="Genomic_DNA"/>
</dbReference>
<protein>
    <submittedName>
        <fullName evidence="2">Outer membrane receptor proteins, mostly Fe transport</fullName>
    </submittedName>
    <submittedName>
        <fullName evidence="3">SusC/RagA family TonB-linked outer membrane protein</fullName>
    </submittedName>
</protein>
<dbReference type="Proteomes" id="UP000368418">
    <property type="component" value="Unassembled WGS sequence"/>
</dbReference>
<evidence type="ECO:0000313" key="3">
    <source>
        <dbReference type="EMBL" id="KAA5489219.1"/>
    </source>
</evidence>
<evidence type="ECO:0000313" key="2">
    <source>
        <dbReference type="EMBL" id="CUO49836.1"/>
    </source>
</evidence>
<dbReference type="Gene3D" id="2.60.40.1120">
    <property type="entry name" value="Carboxypeptidase-like, regulatory domain"/>
    <property type="match status" value="1"/>
</dbReference>
<dbReference type="InterPro" id="IPR008969">
    <property type="entry name" value="CarboxyPept-like_regulatory"/>
</dbReference>
<proteinExistence type="inferred from homology"/>
<keyword evidence="1" id="KW-0472">Membrane</keyword>
<reference evidence="2 5" key="1">
    <citation type="submission" date="2015-09" db="EMBL/GenBank/DDBJ databases">
        <authorList>
            <consortium name="Pathogen Informatics"/>
        </authorList>
    </citation>
    <scope>NUCLEOTIDE SEQUENCE [LARGE SCALE GENOMIC DNA]</scope>
    <source>
        <strain evidence="2 5">2789STDY5834880</strain>
    </source>
</reference>
<sequence>MKKCIFLYRQRYLSYLVLLLLLWPTVMLAAQGNIQIKGKFSLKEAIRYIEETSDYTFFYKDSDLKDKSKKEINCSGTIEEVLKNLFKGSGVNYIIKGKEVIFKVANAQNAEQQQPKKRVITGTIIDGETKEPIIGASVWLKNSSSGTVTNLDGHYSLTIEGIGGVLEFSYIGMKKQEIAISNKNVIDVILNPDTKKLDEVVVVGYGRQKKESVVGAISSLDVGELNIPGSNISNVLAGQLAGVVSMQASGEPGKNSASDFYIRGIASFKGNSTPLVLVDGIERELDLVDVDDIATFSILKDASASAVYGVRGANGVILITTKKGSEGKPRINVRAEMGFKTPTRMPQMANSVQWAEMYNEAKGLTGNGDGGYSSEAIQKYSDGSDPDLYPNVNWLDQMYRNLASSERVTLNLSGGGDICKYYVSGGFYNEGSIFRNAGDVYDYNSSIHYTKFNFRANMDFSVTPTTTFNVNLANIYESSWGPGATTSDIWGYAFNTSPNAFPVEYSDGTLSAPSAASGSNPWNLLVHSGYREQSWNSAQSLIGVTQKLDMITLGLTANIKFSWDASNNTLQVRSKTPPQFHATGRNEDGSLNYKTIYEGSNNLSYAAPVTVSKITTYMEGSLNYTRLFAQKHRIGALFLYNHKIYKLLTAENQKKSLPYKSQGLAGRLTYAYMDRYFAEFNMGYTGSENFARGHRFGFFPAYAIGWMVSSEKWFEPLTKVVNDLKLKASYGKVGNDDIGASRRWAYEPSVNTVTGWSYGKTANQTGTGYRVGEIENTNVSWEEATKVNAGIELRLFEKLKIQADYFYEERNGIFLARAGLPAIVGLTTTPYVNVGKAKVSGLDGTLEYQQQVGKVLLTGRGNFTFSRNQMLDNDEPDWEYKYQNSIGKPFGRNGAAQRKGFIALGFFESQAEIDNSPKQMFGEYRVGDVKYKDVNGDGKIDTYDQIAIGYTDLPEITYGFGLTAKWKNFDASVFFQGVARTSIYLAGTPLRPFSSDNMDRSAIYEDLYKYSWKTTNTPEQNASAKYPRLSYGAEAGSSNNSQSSTMWLRDRSFLRLKNAEIGYTLPKNWLNKTFIKSFRFYIAGTNLLTFSKFKLWDPELLDTTNGAKYPNNMTVTIGLNANF</sequence>
<dbReference type="InterPro" id="IPR037066">
    <property type="entry name" value="Plug_dom_sf"/>
</dbReference>
<dbReference type="NCBIfam" id="TIGR04057">
    <property type="entry name" value="SusC_RagA_signa"/>
    <property type="match status" value="1"/>
</dbReference>
<dbReference type="Pfam" id="PF13715">
    <property type="entry name" value="CarbopepD_reg_2"/>
    <property type="match status" value="1"/>
</dbReference>
<reference evidence="6 7" key="2">
    <citation type="journal article" date="2019" name="Nat. Med.">
        <title>A library of human gut bacterial isolates paired with longitudinal multiomics data enables mechanistic microbiome research.</title>
        <authorList>
            <person name="Poyet M."/>
            <person name="Groussin M."/>
            <person name="Gibbons S.M."/>
            <person name="Avila-Pacheco J."/>
            <person name="Jiang X."/>
            <person name="Kearney S.M."/>
            <person name="Perrotta A.R."/>
            <person name="Berdy B."/>
            <person name="Zhao S."/>
            <person name="Lieberman T.D."/>
            <person name="Swanson P.K."/>
            <person name="Smith M."/>
            <person name="Roesemann S."/>
            <person name="Alexander J.E."/>
            <person name="Rich S.A."/>
            <person name="Livny J."/>
            <person name="Vlamakis H."/>
            <person name="Clish C."/>
            <person name="Bullock K."/>
            <person name="Deik A."/>
            <person name="Scott J."/>
            <person name="Pierce K.A."/>
            <person name="Xavier R.J."/>
            <person name="Alm E.J."/>
        </authorList>
    </citation>
    <scope>NUCLEOTIDE SEQUENCE [LARGE SCALE GENOMIC DNA]</scope>
    <source>
        <strain evidence="4 6">BIOML-A19</strain>
        <strain evidence="3 7">BIOML-A21</strain>
    </source>
</reference>
<dbReference type="FunFam" id="2.170.130.10:FF:000003">
    <property type="entry name" value="SusC/RagA family TonB-linked outer membrane protein"/>
    <property type="match status" value="1"/>
</dbReference>
<dbReference type="STRING" id="47678.ERS852494_00032"/>
<keyword evidence="1" id="KW-1134">Transmembrane beta strand</keyword>
<evidence type="ECO:0000313" key="6">
    <source>
        <dbReference type="Proteomes" id="UP000368418"/>
    </source>
</evidence>
<gene>
    <name evidence="2" type="ORF">ERS852494_00032</name>
    <name evidence="4" type="ORF">F2Y31_01055</name>
    <name evidence="3" type="ORF">F2Y35_17180</name>
</gene>
<evidence type="ECO:0000313" key="7">
    <source>
        <dbReference type="Proteomes" id="UP000491168"/>
    </source>
</evidence>
<dbReference type="SUPFAM" id="SSF49464">
    <property type="entry name" value="Carboxypeptidase regulatory domain-like"/>
    <property type="match status" value="1"/>
</dbReference>
<keyword evidence="2" id="KW-0675">Receptor</keyword>
<dbReference type="Proteomes" id="UP000491168">
    <property type="component" value="Unassembled WGS sequence"/>
</dbReference>
<dbReference type="GO" id="GO:0009279">
    <property type="term" value="C:cell outer membrane"/>
    <property type="evidence" value="ECO:0007669"/>
    <property type="project" value="UniProtKB-SubCell"/>
</dbReference>
<dbReference type="InterPro" id="IPR023997">
    <property type="entry name" value="TonB-dep_OMP_SusC/RagA_CS"/>
</dbReference>
<dbReference type="EMBL" id="VVYD01000001">
    <property type="protein sequence ID" value="KAA5503867.1"/>
    <property type="molecule type" value="Genomic_DNA"/>
</dbReference>
<dbReference type="Proteomes" id="UP000095657">
    <property type="component" value="Unassembled WGS sequence"/>
</dbReference>
<comment type="subcellular location">
    <subcellularLocation>
        <location evidence="1">Cell outer membrane</location>
        <topology evidence="1">Multi-pass membrane protein</topology>
    </subcellularLocation>
</comment>
<keyword evidence="1" id="KW-0813">Transport</keyword>
<dbReference type="InterPro" id="IPR039426">
    <property type="entry name" value="TonB-dep_rcpt-like"/>
</dbReference>
<evidence type="ECO:0000313" key="4">
    <source>
        <dbReference type="EMBL" id="KAA5503867.1"/>
    </source>
</evidence>
<dbReference type="Gene3D" id="2.170.130.10">
    <property type="entry name" value="TonB-dependent receptor, plug domain"/>
    <property type="match status" value="1"/>
</dbReference>
<name>A0A174FLY0_9BACE</name>
<dbReference type="InterPro" id="IPR023996">
    <property type="entry name" value="TonB-dep_OMP_SusC/RagA"/>
</dbReference>
<accession>A0A174FLY0</accession>
<evidence type="ECO:0000313" key="5">
    <source>
        <dbReference type="Proteomes" id="UP000095657"/>
    </source>
</evidence>